<organism evidence="1">
    <name type="scientific">marine metagenome</name>
    <dbReference type="NCBI Taxonomy" id="408172"/>
    <lineage>
        <taxon>unclassified sequences</taxon>
        <taxon>metagenomes</taxon>
        <taxon>ecological metagenomes</taxon>
    </lineage>
</organism>
<dbReference type="Gene3D" id="2.60.40.3440">
    <property type="match status" value="1"/>
</dbReference>
<accession>A0A382CSH2</accession>
<reference evidence="1" key="1">
    <citation type="submission" date="2018-05" db="EMBL/GenBank/DDBJ databases">
        <authorList>
            <person name="Lanie J.A."/>
            <person name="Ng W.-L."/>
            <person name="Kazmierczak K.M."/>
            <person name="Andrzejewski T.M."/>
            <person name="Davidsen T.M."/>
            <person name="Wayne K.J."/>
            <person name="Tettelin H."/>
            <person name="Glass J.I."/>
            <person name="Rusch D."/>
            <person name="Podicherti R."/>
            <person name="Tsui H.-C.T."/>
            <person name="Winkler M.E."/>
        </authorList>
    </citation>
    <scope>NUCLEOTIDE SEQUENCE</scope>
</reference>
<feature type="non-terminal residue" evidence="1">
    <location>
        <position position="64"/>
    </location>
</feature>
<proteinExistence type="predicted"/>
<evidence type="ECO:0000313" key="1">
    <source>
        <dbReference type="EMBL" id="SVB28521.1"/>
    </source>
</evidence>
<feature type="non-terminal residue" evidence="1">
    <location>
        <position position="1"/>
    </location>
</feature>
<gene>
    <name evidence="1" type="ORF">METZ01_LOCUS181375</name>
</gene>
<dbReference type="Pfam" id="PF17963">
    <property type="entry name" value="Big_9"/>
    <property type="match status" value="1"/>
</dbReference>
<evidence type="ECO:0008006" key="2">
    <source>
        <dbReference type="Google" id="ProtNLM"/>
    </source>
</evidence>
<protein>
    <recommendedName>
        <fullName evidence="2">RapA2 cadherin-like domain-containing protein</fullName>
    </recommendedName>
</protein>
<dbReference type="AlphaFoldDB" id="A0A382CSH2"/>
<dbReference type="EMBL" id="UINC01035699">
    <property type="protein sequence ID" value="SVB28521.1"/>
    <property type="molecule type" value="Genomic_DNA"/>
</dbReference>
<sequence length="64" mass="6517">VVVKYTPGSGVSGDDSFVYEVIDGNGGSDTAKVSITVAANNVPVATNQSENVTTDVSKNITLDV</sequence>
<name>A0A382CSH2_9ZZZZ</name>